<keyword evidence="1" id="KW-0472">Membrane</keyword>
<keyword evidence="1" id="KW-0812">Transmembrane</keyword>
<dbReference type="Proteomes" id="UP001224359">
    <property type="component" value="Unassembled WGS sequence"/>
</dbReference>
<feature type="transmembrane region" description="Helical" evidence="1">
    <location>
        <begin position="16"/>
        <end position="35"/>
    </location>
</feature>
<evidence type="ECO:0000313" key="2">
    <source>
        <dbReference type="EMBL" id="MDQ0160351.1"/>
    </source>
</evidence>
<protein>
    <submittedName>
        <fullName evidence="2">ABC-type Fe3+-siderophore transport system permease subunit</fullName>
    </submittedName>
</protein>
<keyword evidence="1" id="KW-1133">Transmembrane helix</keyword>
<organism evidence="2 3">
    <name type="scientific">Alkalibacillus salilacus</name>
    <dbReference type="NCBI Taxonomy" id="284582"/>
    <lineage>
        <taxon>Bacteria</taxon>
        <taxon>Bacillati</taxon>
        <taxon>Bacillota</taxon>
        <taxon>Bacilli</taxon>
        <taxon>Bacillales</taxon>
        <taxon>Bacillaceae</taxon>
        <taxon>Alkalibacillus</taxon>
    </lineage>
</organism>
<comment type="caution">
    <text evidence="2">The sequence shown here is derived from an EMBL/GenBank/DDBJ whole genome shotgun (WGS) entry which is preliminary data.</text>
</comment>
<evidence type="ECO:0000313" key="3">
    <source>
        <dbReference type="Proteomes" id="UP001224359"/>
    </source>
</evidence>
<gene>
    <name evidence="2" type="ORF">J2S77_002354</name>
</gene>
<name>A0ABT9VHC0_9BACI</name>
<accession>A0ABT9VHC0</accession>
<proteinExistence type="predicted"/>
<feature type="transmembrane region" description="Helical" evidence="1">
    <location>
        <begin position="42"/>
        <end position="64"/>
    </location>
</feature>
<sequence>MNFINWYDWITPTHPFAAIFFGLLVTLFMVFVGWIETRDMKTAVVLALTGTLVTVIGVTILTWFDFYN</sequence>
<dbReference type="RefSeq" id="WP_306977545.1">
    <property type="nucleotide sequence ID" value="NZ_JAUSTQ010000011.1"/>
</dbReference>
<reference evidence="2 3" key="1">
    <citation type="submission" date="2023-07" db="EMBL/GenBank/DDBJ databases">
        <title>Genomic Encyclopedia of Type Strains, Phase IV (KMG-IV): sequencing the most valuable type-strain genomes for metagenomic binning, comparative biology and taxonomic classification.</title>
        <authorList>
            <person name="Goeker M."/>
        </authorList>
    </citation>
    <scope>NUCLEOTIDE SEQUENCE [LARGE SCALE GENOMIC DNA]</scope>
    <source>
        <strain evidence="2 3">DSM 16460</strain>
    </source>
</reference>
<keyword evidence="3" id="KW-1185">Reference proteome</keyword>
<dbReference type="EMBL" id="JAUSTQ010000011">
    <property type="protein sequence ID" value="MDQ0160351.1"/>
    <property type="molecule type" value="Genomic_DNA"/>
</dbReference>
<evidence type="ECO:0000256" key="1">
    <source>
        <dbReference type="SAM" id="Phobius"/>
    </source>
</evidence>